<evidence type="ECO:0000313" key="13">
    <source>
        <dbReference type="Proteomes" id="UP000503251"/>
    </source>
</evidence>
<evidence type="ECO:0000256" key="9">
    <source>
        <dbReference type="SAM" id="Phobius"/>
    </source>
</evidence>
<evidence type="ECO:0000256" key="6">
    <source>
        <dbReference type="ARBA" id="ARBA00022847"/>
    </source>
</evidence>
<dbReference type="GO" id="GO:0015153">
    <property type="term" value="F:rhamnose transmembrane transporter activity"/>
    <property type="evidence" value="ECO:0007669"/>
    <property type="project" value="InterPro"/>
</dbReference>
<feature type="transmembrane region" description="Helical" evidence="9">
    <location>
        <begin position="281"/>
        <end position="300"/>
    </location>
</feature>
<dbReference type="AlphaFoldDB" id="A0A6P1ZLA2"/>
<dbReference type="GO" id="GO:0015293">
    <property type="term" value="F:symporter activity"/>
    <property type="evidence" value="ECO:0007669"/>
    <property type="project" value="UniProtKB-KW"/>
</dbReference>
<dbReference type="EMBL" id="CP039543">
    <property type="protein sequence ID" value="QJT07570.1"/>
    <property type="molecule type" value="Genomic_DNA"/>
</dbReference>
<feature type="transmembrane region" description="Helical" evidence="9">
    <location>
        <begin position="246"/>
        <end position="269"/>
    </location>
</feature>
<sequence length="336" mass="35723">MISGFFVLLVASGFQGSFGLGMKNYRPFSWEAFWVVFSVIGILCFPILWTSLEVPHFATYIWATPSSVLWVAAACGFLWGVSAIWYGKSIDYIGLSLTVGINTGVGCSLGALIPLFILNDLPSTNSMVILLLGMAVMLVGVGVITKAGLLKDKQGKTDASVTLNEKFMVGLLFALISGFGTAAINVGYSYAHTASDLAVAAGVNPVSASLIAYVIVFASGGFLANVIYALYILFKNKSYDDFTKKGAGFAYFKAILTGALWFAALGLYGKSAALLGDLGTVIGWIVFLSLALVISNFWGIKTGEWKGFKKPLRVMNIGNAILLISVIIVGYANSLA</sequence>
<keyword evidence="13" id="KW-1185">Reference proteome</keyword>
<keyword evidence="2" id="KW-1003">Cell membrane</keyword>
<protein>
    <submittedName>
        <fullName evidence="11">Rhamnose/proton symporter RhaT</fullName>
    </submittedName>
</protein>
<dbReference type="RefSeq" id="WP_144304838.1">
    <property type="nucleotide sequence ID" value="NZ_CP039543.1"/>
</dbReference>
<feature type="transmembrane region" description="Helical" evidence="9">
    <location>
        <begin position="129"/>
        <end position="149"/>
    </location>
</feature>
<feature type="transmembrane region" description="Helical" evidence="9">
    <location>
        <begin position="6"/>
        <end position="25"/>
    </location>
</feature>
<dbReference type="Proteomes" id="UP000503251">
    <property type="component" value="Chromosome"/>
</dbReference>
<accession>A0A6P1ZLA2</accession>
<keyword evidence="4" id="KW-0762">Sugar transport</keyword>
<organism evidence="11 12">
    <name type="scientific">Oceanidesulfovibrio marinus</name>
    <dbReference type="NCBI Taxonomy" id="370038"/>
    <lineage>
        <taxon>Bacteria</taxon>
        <taxon>Pseudomonadati</taxon>
        <taxon>Thermodesulfobacteriota</taxon>
        <taxon>Desulfovibrionia</taxon>
        <taxon>Desulfovibrionales</taxon>
        <taxon>Desulfovibrionaceae</taxon>
        <taxon>Oceanidesulfovibrio</taxon>
    </lineage>
</organism>
<keyword evidence="5 9" id="KW-0812">Transmembrane</keyword>
<dbReference type="OrthoDB" id="5241629at2"/>
<dbReference type="Proteomes" id="UP000434052">
    <property type="component" value="Unassembled WGS sequence"/>
</dbReference>
<feature type="transmembrane region" description="Helical" evidence="9">
    <location>
        <begin position="169"/>
        <end position="190"/>
    </location>
</feature>
<evidence type="ECO:0000313" key="11">
    <source>
        <dbReference type="EMBL" id="TVM34516.1"/>
    </source>
</evidence>
<keyword evidence="6" id="KW-0769">Symport</keyword>
<evidence type="ECO:0000256" key="7">
    <source>
        <dbReference type="ARBA" id="ARBA00022989"/>
    </source>
</evidence>
<name>A0A6P1ZLA2_9BACT</name>
<feature type="transmembrane region" description="Helical" evidence="9">
    <location>
        <begin position="69"/>
        <end position="86"/>
    </location>
</feature>
<proteinExistence type="predicted"/>
<dbReference type="EMBL" id="QMIF01000004">
    <property type="protein sequence ID" value="TVM34516.1"/>
    <property type="molecule type" value="Genomic_DNA"/>
</dbReference>
<keyword evidence="1" id="KW-0813">Transport</keyword>
<evidence type="ECO:0000256" key="4">
    <source>
        <dbReference type="ARBA" id="ARBA00022597"/>
    </source>
</evidence>
<gene>
    <name evidence="11" type="ORF">DQK91_08045</name>
    <name evidence="10" type="ORF">E8L03_00940</name>
</gene>
<evidence type="ECO:0000313" key="10">
    <source>
        <dbReference type="EMBL" id="QJT07570.1"/>
    </source>
</evidence>
<feature type="transmembrane region" description="Helical" evidence="9">
    <location>
        <begin position="93"/>
        <end position="117"/>
    </location>
</feature>
<dbReference type="GO" id="GO:0016020">
    <property type="term" value="C:membrane"/>
    <property type="evidence" value="ECO:0007669"/>
    <property type="project" value="InterPro"/>
</dbReference>
<feature type="transmembrane region" description="Helical" evidence="9">
    <location>
        <begin position="32"/>
        <end position="49"/>
    </location>
</feature>
<evidence type="ECO:0000256" key="2">
    <source>
        <dbReference type="ARBA" id="ARBA00022475"/>
    </source>
</evidence>
<feature type="transmembrane region" description="Helical" evidence="9">
    <location>
        <begin position="210"/>
        <end position="234"/>
    </location>
</feature>
<keyword evidence="7 9" id="KW-1133">Transmembrane helix</keyword>
<reference evidence="11 12" key="1">
    <citation type="submission" date="2018-06" db="EMBL/GenBank/DDBJ databases">
        <title>Complete genome of Desulfovibrio marinus P48SEP.</title>
        <authorList>
            <person name="Crispim J.S."/>
            <person name="Vidigal P.M.P."/>
            <person name="Silva L.C.F."/>
            <person name="Araujo L.C."/>
            <person name="Laguardia C.N."/>
            <person name="Dias R.S."/>
            <person name="Sousa M.P."/>
            <person name="Paula S.O."/>
            <person name="Silva C."/>
        </authorList>
    </citation>
    <scope>NUCLEOTIDE SEQUENCE [LARGE SCALE GENOMIC DNA]</scope>
    <source>
        <strain evidence="11 12">P48SEP</strain>
    </source>
</reference>
<feature type="transmembrane region" description="Helical" evidence="9">
    <location>
        <begin position="312"/>
        <end position="332"/>
    </location>
</feature>
<keyword evidence="3" id="KW-0997">Cell inner membrane</keyword>
<evidence type="ECO:0000256" key="5">
    <source>
        <dbReference type="ARBA" id="ARBA00022692"/>
    </source>
</evidence>
<evidence type="ECO:0000256" key="1">
    <source>
        <dbReference type="ARBA" id="ARBA00022448"/>
    </source>
</evidence>
<keyword evidence="8 9" id="KW-0472">Membrane</keyword>
<dbReference type="InterPro" id="IPR004673">
    <property type="entry name" value="L-rhamnose-proton_sym_RhaT"/>
</dbReference>
<reference evidence="10 13" key="2">
    <citation type="submission" date="2019-04" db="EMBL/GenBank/DDBJ databases">
        <title>Isolation and culture of sulfate reducing bacteria from the cold seep of the South China Sea.</title>
        <authorList>
            <person name="Sun C."/>
            <person name="Liu R."/>
        </authorList>
    </citation>
    <scope>NUCLEOTIDE SEQUENCE [LARGE SCALE GENOMIC DNA]</scope>
    <source>
        <strain evidence="10 13">CS1</strain>
    </source>
</reference>
<evidence type="ECO:0000313" key="12">
    <source>
        <dbReference type="Proteomes" id="UP000434052"/>
    </source>
</evidence>
<evidence type="ECO:0000256" key="3">
    <source>
        <dbReference type="ARBA" id="ARBA00022519"/>
    </source>
</evidence>
<evidence type="ECO:0000256" key="8">
    <source>
        <dbReference type="ARBA" id="ARBA00023136"/>
    </source>
</evidence>
<dbReference type="Pfam" id="PF06379">
    <property type="entry name" value="RhaT"/>
    <property type="match status" value="1"/>
</dbReference>